<feature type="domain" description="Gfo/Idh/MocA-like oxidoreductase N-terminal" evidence="1">
    <location>
        <begin position="32"/>
        <end position="153"/>
    </location>
</feature>
<dbReference type="InterPro" id="IPR000683">
    <property type="entry name" value="Gfo/Idh/MocA-like_OxRdtase_N"/>
</dbReference>
<feature type="domain" description="Gfo/Idh/MocA-like oxidoreductase C-terminal" evidence="2">
    <location>
        <begin position="193"/>
        <end position="393"/>
    </location>
</feature>
<dbReference type="InterPro" id="IPR036291">
    <property type="entry name" value="NAD(P)-bd_dom_sf"/>
</dbReference>
<accession>A0A1M6NL38</accession>
<dbReference type="EMBL" id="FQYU01000014">
    <property type="protein sequence ID" value="SHJ96423.1"/>
    <property type="molecule type" value="Genomic_DNA"/>
</dbReference>
<proteinExistence type="predicted"/>
<dbReference type="InterPro" id="IPR004104">
    <property type="entry name" value="Gfo/Idh/MocA-like_OxRdtase_C"/>
</dbReference>
<reference evidence="4" key="1">
    <citation type="submission" date="2016-11" db="EMBL/GenBank/DDBJ databases">
        <authorList>
            <person name="Varghese N."/>
            <person name="Submissions S."/>
        </authorList>
    </citation>
    <scope>NUCLEOTIDE SEQUENCE [LARGE SCALE GENOMIC DNA]</scope>
    <source>
        <strain evidence="4">DSM 19858</strain>
    </source>
</reference>
<evidence type="ECO:0000259" key="1">
    <source>
        <dbReference type="Pfam" id="PF01408"/>
    </source>
</evidence>
<dbReference type="Gene3D" id="3.40.50.720">
    <property type="entry name" value="NAD(P)-binding Rossmann-like Domain"/>
    <property type="match status" value="1"/>
</dbReference>
<evidence type="ECO:0000313" key="3">
    <source>
        <dbReference type="EMBL" id="SHJ96423.1"/>
    </source>
</evidence>
<dbReference type="InterPro" id="IPR050463">
    <property type="entry name" value="Gfo/Idh/MocA_oxidrdct_glycsds"/>
</dbReference>
<dbReference type="AlphaFoldDB" id="A0A1M6NL38"/>
<name>A0A1M6NL38_9FLAO</name>
<dbReference type="PANTHER" id="PTHR43818">
    <property type="entry name" value="BCDNA.GH03377"/>
    <property type="match status" value="1"/>
</dbReference>
<dbReference type="Pfam" id="PF01408">
    <property type="entry name" value="GFO_IDH_MocA"/>
    <property type="match status" value="1"/>
</dbReference>
<dbReference type="GO" id="GO:0000166">
    <property type="term" value="F:nucleotide binding"/>
    <property type="evidence" value="ECO:0007669"/>
    <property type="project" value="InterPro"/>
</dbReference>
<dbReference type="Pfam" id="PF02894">
    <property type="entry name" value="GFO_IDH_MocA_C"/>
    <property type="match status" value="1"/>
</dbReference>
<dbReference type="STRING" id="192903.SAMN04488513_1147"/>
<evidence type="ECO:0000259" key="2">
    <source>
        <dbReference type="Pfam" id="PF02894"/>
    </source>
</evidence>
<sequence>MGASAVTIGGVLPGFSAQSYGNILGANERLNVASMGVNSRGKAVGSNFAKQPNCEVLYSCDVDTRASERYIDAIGKIQNKKPKHATDFRKALDDKDVDILIVAAPDHWHAPAAIMACKAGKHVYLEKPASHNPREGELAVAAAQKYDRVVQMGNQRRSWPNVIAAIGELKNGIIGRPYFAKTWYANNRPSIGIGKLAEVPSWLNYDLWQGPAPREAFRDNIVHYNWHWFWNWGTGEALNNGTHFVDLARWGLGVDYPVKVSSNGGRYRYKDDWETPDTQIINMEFSNDTLMTWEGRSCNGRTVEGGAVGVMFYGENGSLEIEGGNSYKVYDLNNKLIKEVTGSRKIGSGNLSDPSQDLDVLHIQNFFDAIRKGTALNSDIVGGHQSTLLVQLGNIALRSGSTLNIDPNNGRIKDNSEAMKYWSRDYEPGWEKVLY</sequence>
<dbReference type="Gene3D" id="3.30.360.10">
    <property type="entry name" value="Dihydrodipicolinate Reductase, domain 2"/>
    <property type="match status" value="1"/>
</dbReference>
<evidence type="ECO:0000313" key="4">
    <source>
        <dbReference type="Proteomes" id="UP000184543"/>
    </source>
</evidence>
<organism evidence="3 4">
    <name type="scientific">Pseudozobellia thermophila</name>
    <dbReference type="NCBI Taxonomy" id="192903"/>
    <lineage>
        <taxon>Bacteria</taxon>
        <taxon>Pseudomonadati</taxon>
        <taxon>Bacteroidota</taxon>
        <taxon>Flavobacteriia</taxon>
        <taxon>Flavobacteriales</taxon>
        <taxon>Flavobacteriaceae</taxon>
        <taxon>Pseudozobellia</taxon>
    </lineage>
</organism>
<dbReference type="PANTHER" id="PTHR43818:SF5">
    <property type="entry name" value="OXIDOREDUCTASE FAMILY PROTEIN"/>
    <property type="match status" value="1"/>
</dbReference>
<dbReference type="SUPFAM" id="SSF55347">
    <property type="entry name" value="Glyceraldehyde-3-phosphate dehydrogenase-like, C-terminal domain"/>
    <property type="match status" value="1"/>
</dbReference>
<dbReference type="Proteomes" id="UP000184543">
    <property type="component" value="Unassembled WGS sequence"/>
</dbReference>
<keyword evidence="4" id="KW-1185">Reference proteome</keyword>
<protein>
    <submittedName>
        <fullName evidence="3">Predicted dehydrogenase</fullName>
    </submittedName>
</protein>
<gene>
    <name evidence="3" type="ORF">SAMN04488513_1147</name>
</gene>
<dbReference type="SUPFAM" id="SSF51735">
    <property type="entry name" value="NAD(P)-binding Rossmann-fold domains"/>
    <property type="match status" value="1"/>
</dbReference>